<sequence length="247" mass="28324">MENDTAVGFSCKVDDSDKDVISFTIVRYEIPDRWDELQFNVTIESFSSAINMWTANNLTLDVPLRLYPFYWDTMSSAAAAGVIDGVLCWLDQVGQINFYDSVYKCFWAVELPAEMVLENSCYLGLSGGALYFALNCGDAITLWRLESDIRSRDAVVWVRKYNADAAATMMQCPEAFGLTGSLSVEVQNMVIHPAVPYIFYLDVRGKVISYDLETDVAQPVYDFGEPWWKTQHYRLFAYEWHQWPRLL</sequence>
<dbReference type="Gramene" id="OIT19943">
    <property type="protein sequence ID" value="OIT19943"/>
    <property type="gene ID" value="A4A49_40567"/>
</dbReference>
<gene>
    <name evidence="1" type="ORF">A4A49_40567</name>
</gene>
<proteinExistence type="predicted"/>
<evidence type="ECO:0008006" key="3">
    <source>
        <dbReference type="Google" id="ProtNLM"/>
    </source>
</evidence>
<protein>
    <recommendedName>
        <fullName evidence="3">F-box associated domain-containing protein</fullName>
    </recommendedName>
</protein>
<dbReference type="AlphaFoldDB" id="A0A1J6KDB5"/>
<dbReference type="Proteomes" id="UP000187609">
    <property type="component" value="Unassembled WGS sequence"/>
</dbReference>
<evidence type="ECO:0000313" key="2">
    <source>
        <dbReference type="Proteomes" id="UP000187609"/>
    </source>
</evidence>
<comment type="caution">
    <text evidence="1">The sequence shown here is derived from an EMBL/GenBank/DDBJ whole genome shotgun (WGS) entry which is preliminary data.</text>
</comment>
<reference evidence="1" key="1">
    <citation type="submission" date="2016-11" db="EMBL/GenBank/DDBJ databases">
        <title>The genome of Nicotiana attenuata.</title>
        <authorList>
            <person name="Xu S."/>
            <person name="Brockmoeller T."/>
            <person name="Gaquerel E."/>
            <person name="Navarro A."/>
            <person name="Kuhl H."/>
            <person name="Gase K."/>
            <person name="Ling Z."/>
            <person name="Zhou W."/>
            <person name="Kreitzer C."/>
            <person name="Stanke M."/>
            <person name="Tang H."/>
            <person name="Lyons E."/>
            <person name="Pandey P."/>
            <person name="Pandey S.P."/>
            <person name="Timmermann B."/>
            <person name="Baldwin I.T."/>
        </authorList>
    </citation>
    <scope>NUCLEOTIDE SEQUENCE [LARGE SCALE GENOMIC DNA]</scope>
    <source>
        <strain evidence="1">UT</strain>
    </source>
</reference>
<dbReference type="EMBL" id="MJEQ01005953">
    <property type="protein sequence ID" value="OIT19943.1"/>
    <property type="molecule type" value="Genomic_DNA"/>
</dbReference>
<evidence type="ECO:0000313" key="1">
    <source>
        <dbReference type="EMBL" id="OIT19943.1"/>
    </source>
</evidence>
<organism evidence="1 2">
    <name type="scientific">Nicotiana attenuata</name>
    <name type="common">Coyote tobacco</name>
    <dbReference type="NCBI Taxonomy" id="49451"/>
    <lineage>
        <taxon>Eukaryota</taxon>
        <taxon>Viridiplantae</taxon>
        <taxon>Streptophyta</taxon>
        <taxon>Embryophyta</taxon>
        <taxon>Tracheophyta</taxon>
        <taxon>Spermatophyta</taxon>
        <taxon>Magnoliopsida</taxon>
        <taxon>eudicotyledons</taxon>
        <taxon>Gunneridae</taxon>
        <taxon>Pentapetalae</taxon>
        <taxon>asterids</taxon>
        <taxon>lamiids</taxon>
        <taxon>Solanales</taxon>
        <taxon>Solanaceae</taxon>
        <taxon>Nicotianoideae</taxon>
        <taxon>Nicotianeae</taxon>
        <taxon>Nicotiana</taxon>
    </lineage>
</organism>
<accession>A0A1J6KDB5</accession>
<name>A0A1J6KDB5_NICAT</name>
<keyword evidence="2" id="KW-1185">Reference proteome</keyword>